<dbReference type="PROSITE" id="PS50893">
    <property type="entry name" value="ABC_TRANSPORTER_2"/>
    <property type="match status" value="1"/>
</dbReference>
<keyword evidence="3 5" id="KW-0067">ATP-binding</keyword>
<sequence>MTEPVLELSGVTKDFAGVRAVDAVSCALAAGEVTGFIGPNGAGKSTMINLASGLLRPTQGSIRLRGANVTRTSMARRARLGIRRSFQHPHLLAGATVDSMLRLAASAPRSGGIRDRKAVADRFGLGDRLDQVVTDLPYGHQKLLNLAMLWVGRAVVVLLDEPYAGVGPEHRDAVTEAIRTMAGDGAAVALVEHNLEIVSSLAPTSVVLDLGAVIFTGATQDALRDERVLTAYLGSAEETA</sequence>
<feature type="domain" description="ABC transporter" evidence="4">
    <location>
        <begin position="6"/>
        <end position="235"/>
    </location>
</feature>
<gene>
    <name evidence="5" type="ORF">EFK50_11865</name>
</gene>
<dbReference type="EMBL" id="RJSE01000007">
    <property type="protein sequence ID" value="RNL62462.1"/>
    <property type="molecule type" value="Genomic_DNA"/>
</dbReference>
<evidence type="ECO:0000259" key="4">
    <source>
        <dbReference type="PROSITE" id="PS50893"/>
    </source>
</evidence>
<evidence type="ECO:0000256" key="1">
    <source>
        <dbReference type="ARBA" id="ARBA00022448"/>
    </source>
</evidence>
<dbReference type="InterPro" id="IPR051120">
    <property type="entry name" value="ABC_AA/LPS_Transport"/>
</dbReference>
<evidence type="ECO:0000256" key="3">
    <source>
        <dbReference type="ARBA" id="ARBA00022840"/>
    </source>
</evidence>
<accession>A0A3N0CG62</accession>
<keyword evidence="1" id="KW-0813">Transport</keyword>
<proteinExistence type="predicted"/>
<protein>
    <submittedName>
        <fullName evidence="5">ATP-binding cassette domain-containing protein</fullName>
    </submittedName>
</protein>
<dbReference type="PANTHER" id="PTHR45772">
    <property type="entry name" value="CONSERVED COMPONENT OF ABC TRANSPORTER FOR NATURAL AMINO ACIDS-RELATED"/>
    <property type="match status" value="1"/>
</dbReference>
<dbReference type="Pfam" id="PF00005">
    <property type="entry name" value="ABC_tran"/>
    <property type="match status" value="1"/>
</dbReference>
<dbReference type="GO" id="GO:0005524">
    <property type="term" value="F:ATP binding"/>
    <property type="evidence" value="ECO:0007669"/>
    <property type="project" value="UniProtKB-KW"/>
</dbReference>
<name>A0A3N0CG62_9ACTN</name>
<evidence type="ECO:0000313" key="6">
    <source>
        <dbReference type="Proteomes" id="UP000267128"/>
    </source>
</evidence>
<dbReference type="OrthoDB" id="9805514at2"/>
<reference evidence="5 6" key="1">
    <citation type="submission" date="2018-11" db="EMBL/GenBank/DDBJ databases">
        <authorList>
            <person name="Li F."/>
        </authorList>
    </citation>
    <scope>NUCLEOTIDE SEQUENCE [LARGE SCALE GENOMIC DNA]</scope>
    <source>
        <strain evidence="5 6">Gsoil 097</strain>
    </source>
</reference>
<keyword evidence="6" id="KW-1185">Reference proteome</keyword>
<dbReference type="SMART" id="SM00382">
    <property type="entry name" value="AAA"/>
    <property type="match status" value="1"/>
</dbReference>
<keyword evidence="2" id="KW-0547">Nucleotide-binding</keyword>
<evidence type="ECO:0000313" key="5">
    <source>
        <dbReference type="EMBL" id="RNL62462.1"/>
    </source>
</evidence>
<organism evidence="5 6">
    <name type="scientific">Nocardioides marmoriginsengisoli</name>
    <dbReference type="NCBI Taxonomy" id="661483"/>
    <lineage>
        <taxon>Bacteria</taxon>
        <taxon>Bacillati</taxon>
        <taxon>Actinomycetota</taxon>
        <taxon>Actinomycetes</taxon>
        <taxon>Propionibacteriales</taxon>
        <taxon>Nocardioidaceae</taxon>
        <taxon>Nocardioides</taxon>
    </lineage>
</organism>
<dbReference type="GO" id="GO:0005886">
    <property type="term" value="C:plasma membrane"/>
    <property type="evidence" value="ECO:0007669"/>
    <property type="project" value="TreeGrafter"/>
</dbReference>
<dbReference type="AlphaFoldDB" id="A0A3N0CG62"/>
<dbReference type="InterPro" id="IPR003593">
    <property type="entry name" value="AAA+_ATPase"/>
</dbReference>
<dbReference type="InterPro" id="IPR027417">
    <property type="entry name" value="P-loop_NTPase"/>
</dbReference>
<comment type="caution">
    <text evidence="5">The sequence shown here is derived from an EMBL/GenBank/DDBJ whole genome shotgun (WGS) entry which is preliminary data.</text>
</comment>
<dbReference type="Proteomes" id="UP000267128">
    <property type="component" value="Unassembled WGS sequence"/>
</dbReference>
<dbReference type="SUPFAM" id="SSF52540">
    <property type="entry name" value="P-loop containing nucleoside triphosphate hydrolases"/>
    <property type="match status" value="1"/>
</dbReference>
<dbReference type="InterPro" id="IPR003439">
    <property type="entry name" value="ABC_transporter-like_ATP-bd"/>
</dbReference>
<dbReference type="Gene3D" id="3.40.50.300">
    <property type="entry name" value="P-loop containing nucleotide triphosphate hydrolases"/>
    <property type="match status" value="1"/>
</dbReference>
<evidence type="ECO:0000256" key="2">
    <source>
        <dbReference type="ARBA" id="ARBA00022741"/>
    </source>
</evidence>
<dbReference type="GO" id="GO:0016887">
    <property type="term" value="F:ATP hydrolysis activity"/>
    <property type="evidence" value="ECO:0007669"/>
    <property type="project" value="InterPro"/>
</dbReference>
<dbReference type="RefSeq" id="WP_123227758.1">
    <property type="nucleotide sequence ID" value="NZ_RJSE01000007.1"/>
</dbReference>